<dbReference type="PANTHER" id="PTHR47637">
    <property type="entry name" value="CHAPERONE SURA"/>
    <property type="match status" value="1"/>
</dbReference>
<name>A0A0A0EEE8_9RHOB</name>
<sequence length="407" mass="43979">MRHFLRLCLTLTLLTGALAIAVPASAQSSFGPAIKVNDAVITQYELDQRIRMLRLFRTPGDIPELAAEQLIDDRLRMTAAAQLGISPSEEEIAAGMEEFAGRANLSAEQFLSALQQAGVSAQTFRDFVRAGVAWRETVRARFGPRIQISESEIDRALATGGASGGSVQVLMSEIFLPVEPGTEEETQALAERIRRSNATGFARAAREYSSAPSAGQGGRVNWVPVSNLSPQLRQVILGLRPGQISAPVEVDGQIALFLLRAVEESDTRTPEYAAVEYAAYYIAGGRSEQALAEAARVKARVDTCDDLYGVAKGQPESVLERGTRAPNEVPADIALELAKLDAGEVSTALTRSNGQTLVFLMLCGRSFDLSGAVSREGVALDLQNQRLATYAQGYLQQLRDEARIVRR</sequence>
<evidence type="ECO:0000313" key="9">
    <source>
        <dbReference type="Proteomes" id="UP000030004"/>
    </source>
</evidence>
<dbReference type="SUPFAM" id="SSF109998">
    <property type="entry name" value="Triger factor/SurA peptide-binding domain-like"/>
    <property type="match status" value="1"/>
</dbReference>
<dbReference type="InterPro" id="IPR050280">
    <property type="entry name" value="OMP_Chaperone_SurA"/>
</dbReference>
<dbReference type="Pfam" id="PF13624">
    <property type="entry name" value="SurA_N_3"/>
    <property type="match status" value="1"/>
</dbReference>
<evidence type="ECO:0000313" key="8">
    <source>
        <dbReference type="EMBL" id="KGM48685.1"/>
    </source>
</evidence>
<keyword evidence="5 8" id="KW-0413">Isomerase</keyword>
<feature type="domain" description="PpiC" evidence="7">
    <location>
        <begin position="166"/>
        <end position="261"/>
    </location>
</feature>
<dbReference type="SUPFAM" id="SSF54534">
    <property type="entry name" value="FKBP-like"/>
    <property type="match status" value="1"/>
</dbReference>
<dbReference type="PANTHER" id="PTHR47637:SF1">
    <property type="entry name" value="CHAPERONE SURA"/>
    <property type="match status" value="1"/>
</dbReference>
<reference evidence="8 9" key="1">
    <citation type="journal article" date="2015" name="Antonie Van Leeuwenhoek">
        <title>Pseudooceanicola atlanticus gen. nov. sp. nov., isolated from surface seawater of the Atlantic Ocean and reclassification of Oceanicola batsensis, Oceanicola marinus, Oceanicola nitratireducens, Oceanicola nanhaiensis, Oceanicola antarcticus and Oceanicola flagellatus, as Pseudooceanicola batsensis comb. nov., Pseudooceanicola marinus comb. nov., Pseudooceanicola nitratireducens comb. nov., Pseudooceanicola nanhaiensis comb. nov., Pseudooceanicola antarcticus comb. nov., and Pseudooceanicola flagellatus comb. nov.</title>
        <authorList>
            <person name="Lai Q."/>
            <person name="Li G."/>
            <person name="Liu X."/>
            <person name="Du Y."/>
            <person name="Sun F."/>
            <person name="Shao Z."/>
        </authorList>
    </citation>
    <scope>NUCLEOTIDE SEQUENCE [LARGE SCALE GENOMIC DNA]</scope>
    <source>
        <strain evidence="8 9">22II-s11g</strain>
    </source>
</reference>
<dbReference type="InterPro" id="IPR027304">
    <property type="entry name" value="Trigger_fact/SurA_dom_sf"/>
</dbReference>
<dbReference type="EMBL" id="AQQX01000003">
    <property type="protein sequence ID" value="KGM48685.1"/>
    <property type="molecule type" value="Genomic_DNA"/>
</dbReference>
<evidence type="ECO:0000256" key="4">
    <source>
        <dbReference type="ARBA" id="ARBA00031484"/>
    </source>
</evidence>
<evidence type="ECO:0000256" key="5">
    <source>
        <dbReference type="PROSITE-ProRule" id="PRU00278"/>
    </source>
</evidence>
<dbReference type="PROSITE" id="PS50198">
    <property type="entry name" value="PPIC_PPIASE_2"/>
    <property type="match status" value="1"/>
</dbReference>
<dbReference type="eggNOG" id="COG0760">
    <property type="taxonomic scope" value="Bacteria"/>
</dbReference>
<gene>
    <name evidence="8" type="ORF">ATO9_08145</name>
</gene>
<accession>A0A0A0EEE8</accession>
<organism evidence="8 9">
    <name type="scientific">Pseudooceanicola atlanticus</name>
    <dbReference type="NCBI Taxonomy" id="1461694"/>
    <lineage>
        <taxon>Bacteria</taxon>
        <taxon>Pseudomonadati</taxon>
        <taxon>Pseudomonadota</taxon>
        <taxon>Alphaproteobacteria</taxon>
        <taxon>Rhodobacterales</taxon>
        <taxon>Paracoccaceae</taxon>
        <taxon>Pseudooceanicola</taxon>
    </lineage>
</organism>
<dbReference type="STRING" id="1461694.ATO9_08145"/>
<evidence type="ECO:0000256" key="1">
    <source>
        <dbReference type="ARBA" id="ARBA00018370"/>
    </source>
</evidence>
<dbReference type="GO" id="GO:0003755">
    <property type="term" value="F:peptidyl-prolyl cis-trans isomerase activity"/>
    <property type="evidence" value="ECO:0007669"/>
    <property type="project" value="UniProtKB-KW"/>
</dbReference>
<dbReference type="Pfam" id="PF00639">
    <property type="entry name" value="Rotamase"/>
    <property type="match status" value="1"/>
</dbReference>
<evidence type="ECO:0000256" key="2">
    <source>
        <dbReference type="ARBA" id="ARBA00022729"/>
    </source>
</evidence>
<dbReference type="RefSeq" id="WP_043747463.1">
    <property type="nucleotide sequence ID" value="NZ_AQQX01000003.1"/>
</dbReference>
<keyword evidence="5" id="KW-0697">Rotamase</keyword>
<feature type="signal peptide" evidence="6">
    <location>
        <begin position="1"/>
        <end position="26"/>
    </location>
</feature>
<dbReference type="AlphaFoldDB" id="A0A0A0EEE8"/>
<comment type="caution">
    <text evidence="8">The sequence shown here is derived from an EMBL/GenBank/DDBJ whole genome shotgun (WGS) entry which is preliminary data.</text>
</comment>
<keyword evidence="2 6" id="KW-0732">Signal</keyword>
<dbReference type="InterPro" id="IPR000297">
    <property type="entry name" value="PPIase_PpiC"/>
</dbReference>
<protein>
    <recommendedName>
        <fullName evidence="1">Parvulin-like PPIase</fullName>
    </recommendedName>
    <alternativeName>
        <fullName evidence="3">Peptidyl-prolyl cis-trans isomerase plp</fullName>
    </alternativeName>
    <alternativeName>
        <fullName evidence="4">Rotamase plp</fullName>
    </alternativeName>
</protein>
<evidence type="ECO:0000259" key="7">
    <source>
        <dbReference type="PROSITE" id="PS50198"/>
    </source>
</evidence>
<dbReference type="Proteomes" id="UP000030004">
    <property type="component" value="Unassembled WGS sequence"/>
</dbReference>
<dbReference type="Gene3D" id="1.10.4030.10">
    <property type="entry name" value="Porin chaperone SurA, peptide-binding domain"/>
    <property type="match status" value="1"/>
</dbReference>
<proteinExistence type="predicted"/>
<feature type="chain" id="PRO_5007759981" description="Parvulin-like PPIase" evidence="6">
    <location>
        <begin position="27"/>
        <end position="407"/>
    </location>
</feature>
<keyword evidence="9" id="KW-1185">Reference proteome</keyword>
<evidence type="ECO:0000256" key="3">
    <source>
        <dbReference type="ARBA" id="ARBA00030642"/>
    </source>
</evidence>
<dbReference type="OrthoDB" id="9791746at2"/>
<dbReference type="Gene3D" id="3.10.50.40">
    <property type="match status" value="1"/>
</dbReference>
<evidence type="ECO:0000256" key="6">
    <source>
        <dbReference type="SAM" id="SignalP"/>
    </source>
</evidence>
<dbReference type="InterPro" id="IPR046357">
    <property type="entry name" value="PPIase_dom_sf"/>
</dbReference>